<dbReference type="Pfam" id="PF05949">
    <property type="entry name" value="DUF881"/>
    <property type="match status" value="1"/>
</dbReference>
<comment type="similarity">
    <text evidence="1">Belongs to the UPF0749 family.</text>
</comment>
<dbReference type="InterPro" id="IPR010273">
    <property type="entry name" value="DUF881"/>
</dbReference>
<evidence type="ECO:0000313" key="3">
    <source>
        <dbReference type="EMBL" id="USQ76379.1"/>
    </source>
</evidence>
<keyword evidence="2" id="KW-0175">Coiled coil</keyword>
<feature type="coiled-coil region" evidence="2">
    <location>
        <begin position="53"/>
        <end position="80"/>
    </location>
</feature>
<proteinExistence type="inferred from homology"/>
<accession>A0ABY4YI68</accession>
<dbReference type="PANTHER" id="PTHR37313:SF4">
    <property type="entry name" value="CONSERVED MEMBRANE PROTEIN-RELATED"/>
    <property type="match status" value="1"/>
</dbReference>
<reference evidence="3" key="1">
    <citation type="submission" date="2022-06" db="EMBL/GenBank/DDBJ databases">
        <title>Ornithinimicrobium JY.X270.</title>
        <authorList>
            <person name="Huang Y."/>
        </authorList>
    </citation>
    <scope>NUCLEOTIDE SEQUENCE</scope>
    <source>
        <strain evidence="3">JY.X270</strain>
    </source>
</reference>
<evidence type="ECO:0000313" key="4">
    <source>
        <dbReference type="Proteomes" id="UP001056535"/>
    </source>
</evidence>
<dbReference type="RefSeq" id="WP_252621074.1">
    <property type="nucleotide sequence ID" value="NZ_CP099490.1"/>
</dbReference>
<keyword evidence="4" id="KW-1185">Reference proteome</keyword>
<dbReference type="EMBL" id="CP099490">
    <property type="protein sequence ID" value="USQ76379.1"/>
    <property type="molecule type" value="Genomic_DNA"/>
</dbReference>
<dbReference type="Proteomes" id="UP001056535">
    <property type="component" value="Chromosome"/>
</dbReference>
<name>A0ABY4YI68_9MICO</name>
<evidence type="ECO:0000256" key="1">
    <source>
        <dbReference type="ARBA" id="ARBA00009108"/>
    </source>
</evidence>
<organism evidence="3 4">
    <name type="scientific">Ornithinimicrobium cryptoxanthini</name>
    <dbReference type="NCBI Taxonomy" id="2934161"/>
    <lineage>
        <taxon>Bacteria</taxon>
        <taxon>Bacillati</taxon>
        <taxon>Actinomycetota</taxon>
        <taxon>Actinomycetes</taxon>
        <taxon>Micrococcales</taxon>
        <taxon>Ornithinimicrobiaceae</taxon>
        <taxon>Ornithinimicrobium</taxon>
    </lineage>
</organism>
<dbReference type="PANTHER" id="PTHR37313">
    <property type="entry name" value="UPF0749 PROTEIN RV1825"/>
    <property type="match status" value="1"/>
</dbReference>
<protein>
    <submittedName>
        <fullName evidence="3">DUF881 domain-containing protein</fullName>
    </submittedName>
</protein>
<dbReference type="Gene3D" id="3.30.70.1880">
    <property type="entry name" value="Protein of unknown function DUF881"/>
    <property type="match status" value="1"/>
</dbReference>
<sequence length="257" mass="27221">MTEQHDRTTSHSRAWQVLVPVLALGAGLLFGTSAALADLDSSPSHPETLVGLIQERNAAVEQLADQATVLQEQINAASDAGPRAEVVTANGLAPVVGTTAVEGPAVQVVLDDAGYTLETLPEGYTVDDVVVHQQDVQGVINALWAGGAEAMMVQDQRIISSSAVRCVGNTLYLQGRVYSPPYTITAIGDPGSLMRSLQDDPTVSNYRAWADILGLGYEVSDLGETELPAFTGTVRPQFASLVEPSDRPTEEEGPIQR</sequence>
<evidence type="ECO:0000256" key="2">
    <source>
        <dbReference type="SAM" id="Coils"/>
    </source>
</evidence>
<gene>
    <name evidence="3" type="ORF">NF557_00145</name>
</gene>